<dbReference type="GO" id="GO:0032543">
    <property type="term" value="P:mitochondrial translation"/>
    <property type="evidence" value="ECO:0007669"/>
    <property type="project" value="TreeGrafter"/>
</dbReference>
<dbReference type="InterPro" id="IPR035684">
    <property type="entry name" value="ArgRS_core"/>
</dbReference>
<dbReference type="Pfam" id="PF00750">
    <property type="entry name" value="tRNA-synt_1d"/>
    <property type="match status" value="1"/>
</dbReference>
<evidence type="ECO:0000256" key="4">
    <source>
        <dbReference type="ARBA" id="ARBA00022741"/>
    </source>
</evidence>
<dbReference type="SMART" id="SM00836">
    <property type="entry name" value="DALR_1"/>
    <property type="match status" value="1"/>
</dbReference>
<dbReference type="InterPro" id="IPR009080">
    <property type="entry name" value="tRNAsynth_Ia_anticodon-bd"/>
</dbReference>
<keyword evidence="3 9" id="KW-0436">Ligase</keyword>
<evidence type="ECO:0000256" key="7">
    <source>
        <dbReference type="ARBA" id="ARBA00023146"/>
    </source>
</evidence>
<dbReference type="Gene3D" id="3.30.1360.70">
    <property type="entry name" value="Arginyl tRNA synthetase N-terminal domain"/>
    <property type="match status" value="1"/>
</dbReference>
<sequence length="646" mass="71019">MATVSADNLHNFLGTMGLKTPVPAFESANMTSRPLDIGRSYLADVLLGLLEGEDPVKAYNSIQWSNDTASGDLYVPIPKINHGEGDAEDLAFDLMQKFPQDHPLFVLPVPDGVLLRIFFNSRLLPRLLVPYIKDRGAEYGKVLSNGLRDPTSPDSGKLKVVVEFSSPNIITEFQAAHLRSTLLGAYVSNLYENMGWDVVRINYLGDWGQHIGLFGAGWARFGTGDEIGDYRSLTEVYTKVNEPLKADREEARKSGAGSVSSAGADGAQAATDLEPKVLIAEREEFFKSMEARDEAALKLWSSARQVSVEEYERVYERLNVRFDEYSGESQVTPELMAEVEEILKRKGLSEERDGSVVVDLKKHNLKGTGIIRKNGCSTYFLRDLAAAVDRFRRFDFDRMVYVVSVDQEPHFAKVVKTIELMDDEFAGLSKKLHPLYFGRVSQASEKLRSSGHLGDILDEAQQSMKESLAASVEEAAALGSTDETAAAMGISALLAQEMAAKRVHDHSFDITKMTSFELGTGPHIQYTFARAKAALQKAAAGEDGLDGLDLSTLTIEARKLTTPCPYTELLRLLVQYPDVTTTAYKTMEPSPIMGYLQNVTSQVARCLDEGQAEGESFSGTQLAILTSAVQVLENGMRLLGILPLTV</sequence>
<dbReference type="NCBIfam" id="TIGR00456">
    <property type="entry name" value="argS"/>
    <property type="match status" value="1"/>
</dbReference>
<keyword evidence="13" id="KW-1185">Reference proteome</keyword>
<dbReference type="Gene3D" id="3.40.50.620">
    <property type="entry name" value="HUPs"/>
    <property type="match status" value="1"/>
</dbReference>
<evidence type="ECO:0000313" key="12">
    <source>
        <dbReference type="EMBL" id="SPO04055.1"/>
    </source>
</evidence>
<dbReference type="InterPro" id="IPR036695">
    <property type="entry name" value="Arg-tRNA-synth_N_sf"/>
</dbReference>
<dbReference type="GO" id="GO:0005524">
    <property type="term" value="F:ATP binding"/>
    <property type="evidence" value="ECO:0007669"/>
    <property type="project" value="UniProtKB-KW"/>
</dbReference>
<proteinExistence type="inferred from homology"/>
<dbReference type="Pfam" id="PF05746">
    <property type="entry name" value="DALR_1"/>
    <property type="match status" value="1"/>
</dbReference>
<comment type="caution">
    <text evidence="12">The sequence shown here is derived from an EMBL/GenBank/DDBJ whole genome shotgun (WGS) entry which is preliminary data.</text>
</comment>
<gene>
    <name evidence="12" type="ORF">DNG_06738</name>
</gene>
<evidence type="ECO:0000256" key="10">
    <source>
        <dbReference type="SAM" id="MobiDB-lite"/>
    </source>
</evidence>
<name>A0AAE8N0F8_9PEZI</name>
<protein>
    <recommendedName>
        <fullName evidence="2">arginine--tRNA ligase</fullName>
        <ecNumber evidence="2">6.1.1.19</ecNumber>
    </recommendedName>
</protein>
<evidence type="ECO:0000256" key="5">
    <source>
        <dbReference type="ARBA" id="ARBA00022840"/>
    </source>
</evidence>
<keyword evidence="5 9" id="KW-0067">ATP-binding</keyword>
<evidence type="ECO:0000256" key="3">
    <source>
        <dbReference type="ARBA" id="ARBA00022598"/>
    </source>
</evidence>
<dbReference type="EC" id="6.1.1.19" evidence="2"/>
<dbReference type="Gene3D" id="1.10.730.10">
    <property type="entry name" value="Isoleucyl-tRNA Synthetase, Domain 1"/>
    <property type="match status" value="1"/>
</dbReference>
<evidence type="ECO:0000256" key="1">
    <source>
        <dbReference type="ARBA" id="ARBA00005594"/>
    </source>
</evidence>
<evidence type="ECO:0000256" key="9">
    <source>
        <dbReference type="RuleBase" id="RU363038"/>
    </source>
</evidence>
<evidence type="ECO:0000256" key="2">
    <source>
        <dbReference type="ARBA" id="ARBA00012837"/>
    </source>
</evidence>
<dbReference type="PANTHER" id="PTHR11956:SF11">
    <property type="entry name" value="ARGININE--TRNA LIGASE, MITOCHONDRIAL-RELATED"/>
    <property type="match status" value="1"/>
</dbReference>
<dbReference type="SUPFAM" id="SSF47323">
    <property type="entry name" value="Anticodon-binding domain of a subclass of class I aminoacyl-tRNA synthetases"/>
    <property type="match status" value="1"/>
</dbReference>
<comment type="catalytic activity">
    <reaction evidence="8">
        <text>tRNA(Arg) + L-arginine + ATP = L-arginyl-tRNA(Arg) + AMP + diphosphate</text>
        <dbReference type="Rhea" id="RHEA:20301"/>
        <dbReference type="Rhea" id="RHEA-COMP:9658"/>
        <dbReference type="Rhea" id="RHEA-COMP:9673"/>
        <dbReference type="ChEBI" id="CHEBI:30616"/>
        <dbReference type="ChEBI" id="CHEBI:32682"/>
        <dbReference type="ChEBI" id="CHEBI:33019"/>
        <dbReference type="ChEBI" id="CHEBI:78442"/>
        <dbReference type="ChEBI" id="CHEBI:78513"/>
        <dbReference type="ChEBI" id="CHEBI:456215"/>
        <dbReference type="EC" id="6.1.1.19"/>
    </reaction>
</comment>
<dbReference type="Proteomes" id="UP001187682">
    <property type="component" value="Unassembled WGS sequence"/>
</dbReference>
<comment type="similarity">
    <text evidence="1 9">Belongs to the class-I aminoacyl-tRNA synthetase family.</text>
</comment>
<dbReference type="GO" id="GO:0004814">
    <property type="term" value="F:arginine-tRNA ligase activity"/>
    <property type="evidence" value="ECO:0007669"/>
    <property type="project" value="UniProtKB-EC"/>
</dbReference>
<dbReference type="EMBL" id="ONZQ02000009">
    <property type="protein sequence ID" value="SPO04055.1"/>
    <property type="molecule type" value="Genomic_DNA"/>
</dbReference>
<feature type="compositionally biased region" description="Low complexity" evidence="10">
    <location>
        <begin position="254"/>
        <end position="268"/>
    </location>
</feature>
<keyword evidence="6 9" id="KW-0648">Protein biosynthesis</keyword>
<dbReference type="GO" id="GO:0005739">
    <property type="term" value="C:mitochondrion"/>
    <property type="evidence" value="ECO:0007669"/>
    <property type="project" value="TreeGrafter"/>
</dbReference>
<organism evidence="12 13">
    <name type="scientific">Cephalotrichum gorgonifer</name>
    <dbReference type="NCBI Taxonomy" id="2041049"/>
    <lineage>
        <taxon>Eukaryota</taxon>
        <taxon>Fungi</taxon>
        <taxon>Dikarya</taxon>
        <taxon>Ascomycota</taxon>
        <taxon>Pezizomycotina</taxon>
        <taxon>Sordariomycetes</taxon>
        <taxon>Hypocreomycetidae</taxon>
        <taxon>Microascales</taxon>
        <taxon>Microascaceae</taxon>
        <taxon>Cephalotrichum</taxon>
    </lineage>
</organism>
<dbReference type="InterPro" id="IPR001278">
    <property type="entry name" value="Arg-tRNA-ligase"/>
</dbReference>
<feature type="region of interest" description="Disordered" evidence="10">
    <location>
        <begin position="247"/>
        <end position="268"/>
    </location>
</feature>
<dbReference type="InterPro" id="IPR014729">
    <property type="entry name" value="Rossmann-like_a/b/a_fold"/>
</dbReference>
<dbReference type="SUPFAM" id="SSF55190">
    <property type="entry name" value="Arginyl-tRNA synthetase (ArgRS), N-terminal 'additional' domain"/>
    <property type="match status" value="1"/>
</dbReference>
<dbReference type="PRINTS" id="PR01038">
    <property type="entry name" value="TRNASYNTHARG"/>
</dbReference>
<dbReference type="AlphaFoldDB" id="A0AAE8N0F8"/>
<feature type="domain" description="DALR anticodon binding" evidence="11">
    <location>
        <begin position="524"/>
        <end position="644"/>
    </location>
</feature>
<evidence type="ECO:0000313" key="13">
    <source>
        <dbReference type="Proteomes" id="UP001187682"/>
    </source>
</evidence>
<dbReference type="InterPro" id="IPR008909">
    <property type="entry name" value="DALR_anticod-bd"/>
</dbReference>
<evidence type="ECO:0000256" key="6">
    <source>
        <dbReference type="ARBA" id="ARBA00022917"/>
    </source>
</evidence>
<evidence type="ECO:0000256" key="8">
    <source>
        <dbReference type="ARBA" id="ARBA00049339"/>
    </source>
</evidence>
<keyword evidence="4 9" id="KW-0547">Nucleotide-binding</keyword>
<keyword evidence="7 9" id="KW-0030">Aminoacyl-tRNA synthetase</keyword>
<reference evidence="12" key="1">
    <citation type="submission" date="2018-03" db="EMBL/GenBank/DDBJ databases">
        <authorList>
            <person name="Guldener U."/>
        </authorList>
    </citation>
    <scope>NUCLEOTIDE SEQUENCE</scope>
</reference>
<evidence type="ECO:0000259" key="11">
    <source>
        <dbReference type="SMART" id="SM00836"/>
    </source>
</evidence>
<dbReference type="GO" id="GO:0006420">
    <property type="term" value="P:arginyl-tRNA aminoacylation"/>
    <property type="evidence" value="ECO:0007669"/>
    <property type="project" value="InterPro"/>
</dbReference>
<accession>A0AAE8N0F8</accession>
<dbReference type="SUPFAM" id="SSF52374">
    <property type="entry name" value="Nucleotidylyl transferase"/>
    <property type="match status" value="1"/>
</dbReference>
<dbReference type="PANTHER" id="PTHR11956">
    <property type="entry name" value="ARGINYL-TRNA SYNTHETASE"/>
    <property type="match status" value="1"/>
</dbReference>